<dbReference type="Proteomes" id="UP000605361">
    <property type="component" value="Unassembled WGS sequence"/>
</dbReference>
<dbReference type="Pfam" id="PF01610">
    <property type="entry name" value="DDE_Tnp_ISL3"/>
    <property type="match status" value="1"/>
</dbReference>
<comment type="caution">
    <text evidence="2">The sequence shown here is derived from an EMBL/GenBank/DDBJ whole genome shotgun (WGS) entry which is preliminary data.</text>
</comment>
<dbReference type="InterPro" id="IPR002560">
    <property type="entry name" value="Transposase_DDE"/>
</dbReference>
<dbReference type="InterPro" id="IPR047951">
    <property type="entry name" value="Transpos_ISL3"/>
</dbReference>
<accession>A0A931F4R9</accession>
<name>A0A931F4R9_9ACTN</name>
<dbReference type="PANTHER" id="PTHR33498">
    <property type="entry name" value="TRANSPOSASE FOR INSERTION SEQUENCE ELEMENT IS1557"/>
    <property type="match status" value="1"/>
</dbReference>
<protein>
    <submittedName>
        <fullName evidence="2">Transposase</fullName>
    </submittedName>
</protein>
<sequence length="149" mass="16959">PPAPARSPFEVSRLLTSRPERLDEDQRIFVKHLLERCPELHTLHGLVRSFRNVFNKKRAILMDRWITSAQRSGIAQLVRFTAGLQNDLAAVHAAVTLPYNSGVAEGRITDLKMIKRQMAGRASIRLLRKRVILVAHSRRSRQPPPDDDP</sequence>
<dbReference type="EMBL" id="JADOGI010000339">
    <property type="protein sequence ID" value="MBF8193970.1"/>
    <property type="molecule type" value="Genomic_DNA"/>
</dbReference>
<feature type="domain" description="Transposase IS204/IS1001/IS1096/IS1165 DDE" evidence="1">
    <location>
        <begin position="12"/>
        <end position="130"/>
    </location>
</feature>
<evidence type="ECO:0000313" key="2">
    <source>
        <dbReference type="EMBL" id="MBF8193970.1"/>
    </source>
</evidence>
<feature type="non-terminal residue" evidence="2">
    <location>
        <position position="1"/>
    </location>
</feature>
<gene>
    <name evidence="2" type="ORF">ITP53_51510</name>
</gene>
<organism evidence="2 3">
    <name type="scientific">Nonomuraea cypriaca</name>
    <dbReference type="NCBI Taxonomy" id="1187855"/>
    <lineage>
        <taxon>Bacteria</taxon>
        <taxon>Bacillati</taxon>
        <taxon>Actinomycetota</taxon>
        <taxon>Actinomycetes</taxon>
        <taxon>Streptosporangiales</taxon>
        <taxon>Streptosporangiaceae</taxon>
        <taxon>Nonomuraea</taxon>
    </lineage>
</organism>
<evidence type="ECO:0000259" key="1">
    <source>
        <dbReference type="Pfam" id="PF01610"/>
    </source>
</evidence>
<dbReference type="RefSeq" id="WP_195902814.1">
    <property type="nucleotide sequence ID" value="NZ_JADOGI010000339.1"/>
</dbReference>
<keyword evidence="3" id="KW-1185">Reference proteome</keyword>
<evidence type="ECO:0000313" key="3">
    <source>
        <dbReference type="Proteomes" id="UP000605361"/>
    </source>
</evidence>
<reference evidence="2" key="1">
    <citation type="submission" date="2020-11" db="EMBL/GenBank/DDBJ databases">
        <title>Whole-genome analyses of Nonomuraea sp. K274.</title>
        <authorList>
            <person name="Veyisoglu A."/>
        </authorList>
    </citation>
    <scope>NUCLEOTIDE SEQUENCE</scope>
    <source>
        <strain evidence="2">K274</strain>
    </source>
</reference>
<proteinExistence type="predicted"/>
<dbReference type="AlphaFoldDB" id="A0A931F4R9"/>
<dbReference type="PANTHER" id="PTHR33498:SF1">
    <property type="entry name" value="TRANSPOSASE FOR INSERTION SEQUENCE ELEMENT IS1557"/>
    <property type="match status" value="1"/>
</dbReference>